<dbReference type="EMBL" id="AP018042">
    <property type="protein sequence ID" value="BAX79162.1"/>
    <property type="molecule type" value="Genomic_DNA"/>
</dbReference>
<sequence>MYRKIISLISLSLLVSSVSFSQVTSEDINSYIPKKGNLTVSAVLGSNDVTAINPNVLPDFGSSSYVSRLGADDNFSTKEPSSITNLAGVSLNYFLTDKISLSLFGSYGFKSKDGADAYEGISAATDSDGNQIAGSGIPAIQGTPETKNYKINISAGADYHFDFNKDQNALKNVDFYAGARFNFMYERLEKTQISWLQWDNGDYILNTDGDTGTATAEATGFGGSIVGGVDYYFTNALFIGLEVNIVNFMYQHTETVIMPGVQGADQNTTFVNAFSYPKLKIGFKIF</sequence>
<evidence type="ECO:0000313" key="3">
    <source>
        <dbReference type="Proteomes" id="UP000218267"/>
    </source>
</evidence>
<reference evidence="3" key="2">
    <citation type="journal article" date="2020" name="Antonie Van Leeuwenhoek">
        <title>Labilibaculum antarcticum sp. nov., a novel facultative anaerobic, psychrotorelant bacterium isolated from marine sediment of Antarctica.</title>
        <authorList>
            <person name="Watanabe M."/>
            <person name="Kojima H."/>
            <person name="Fukui M."/>
        </authorList>
    </citation>
    <scope>NUCLEOTIDE SEQUENCE [LARGE SCALE GENOMIC DNA]</scope>
    <source>
        <strain evidence="3">SPP2</strain>
    </source>
</reference>
<feature type="signal peptide" evidence="1">
    <location>
        <begin position="1"/>
        <end position="21"/>
    </location>
</feature>
<proteinExistence type="predicted"/>
<accession>A0A1Y1CGL2</accession>
<keyword evidence="1" id="KW-0732">Signal</keyword>
<feature type="chain" id="PRO_5012192018" description="Outer membrane protein beta-barrel domain-containing protein" evidence="1">
    <location>
        <begin position="22"/>
        <end position="286"/>
    </location>
</feature>
<protein>
    <recommendedName>
        <fullName evidence="4">Outer membrane protein beta-barrel domain-containing protein</fullName>
    </recommendedName>
</protein>
<reference evidence="2 3" key="1">
    <citation type="journal article" date="2018" name="Mar. Genomics">
        <title>Complete genome sequence of Marinifilaceae bacterium strain SPP2, isolated from the Antarctic marine sediment.</title>
        <authorList>
            <person name="Watanabe M."/>
            <person name="Kojima H."/>
            <person name="Fukui M."/>
        </authorList>
    </citation>
    <scope>NUCLEOTIDE SEQUENCE [LARGE SCALE GENOMIC DNA]</scope>
    <source>
        <strain evidence="2 3">SPP2</strain>
    </source>
</reference>
<dbReference type="RefSeq" id="WP_096428090.1">
    <property type="nucleotide sequence ID" value="NZ_AP018042.1"/>
</dbReference>
<gene>
    <name evidence="2" type="ORF">ALGA_0773</name>
</gene>
<name>A0A1Y1CGL2_9BACT</name>
<dbReference type="KEGG" id="mbas:ALGA_0773"/>
<dbReference type="InterPro" id="IPR031585">
    <property type="entry name" value="OmpA_OmpF-like"/>
</dbReference>
<keyword evidence="3" id="KW-1185">Reference proteome</keyword>
<dbReference type="SUPFAM" id="SSF56925">
    <property type="entry name" value="OMPA-like"/>
    <property type="match status" value="1"/>
</dbReference>
<dbReference type="Pfam" id="PF16961">
    <property type="entry name" value="OmpA_like"/>
    <property type="match status" value="1"/>
</dbReference>
<dbReference type="OrthoDB" id="1117162at2"/>
<dbReference type="AlphaFoldDB" id="A0A1Y1CGL2"/>
<evidence type="ECO:0000256" key="1">
    <source>
        <dbReference type="SAM" id="SignalP"/>
    </source>
</evidence>
<organism evidence="2 3">
    <name type="scientific">Labilibaculum antarcticum</name>
    <dbReference type="NCBI Taxonomy" id="1717717"/>
    <lineage>
        <taxon>Bacteria</taxon>
        <taxon>Pseudomonadati</taxon>
        <taxon>Bacteroidota</taxon>
        <taxon>Bacteroidia</taxon>
        <taxon>Marinilabiliales</taxon>
        <taxon>Marinifilaceae</taxon>
        <taxon>Labilibaculum</taxon>
    </lineage>
</organism>
<dbReference type="Gene3D" id="2.40.160.20">
    <property type="match status" value="1"/>
</dbReference>
<evidence type="ECO:0000313" key="2">
    <source>
        <dbReference type="EMBL" id="BAX79162.1"/>
    </source>
</evidence>
<evidence type="ECO:0008006" key="4">
    <source>
        <dbReference type="Google" id="ProtNLM"/>
    </source>
</evidence>
<dbReference type="InterPro" id="IPR011250">
    <property type="entry name" value="OMP/PagP_B-barrel"/>
</dbReference>
<dbReference type="Proteomes" id="UP000218267">
    <property type="component" value="Chromosome"/>
</dbReference>